<protein>
    <submittedName>
        <fullName evidence="6">Fe3+/spermidine/putrescine ABC transporter ATP-binding protein</fullName>
    </submittedName>
</protein>
<dbReference type="Gene3D" id="2.40.50.100">
    <property type="match status" value="1"/>
</dbReference>
<keyword evidence="4 6" id="KW-0067">ATP-binding</keyword>
<dbReference type="SUPFAM" id="SSF50331">
    <property type="entry name" value="MOP-like"/>
    <property type="match status" value="1"/>
</dbReference>
<keyword evidence="2" id="KW-0472">Membrane</keyword>
<dbReference type="GO" id="GO:0005524">
    <property type="term" value="F:ATP binding"/>
    <property type="evidence" value="ECO:0007669"/>
    <property type="project" value="UniProtKB-KW"/>
</dbReference>
<dbReference type="PROSITE" id="PS00211">
    <property type="entry name" value="ABC_TRANSPORTER_1"/>
    <property type="match status" value="1"/>
</dbReference>
<dbReference type="InterPro" id="IPR013611">
    <property type="entry name" value="Transp-assoc_OB_typ2"/>
</dbReference>
<evidence type="ECO:0000313" key="7">
    <source>
        <dbReference type="Proteomes" id="UP000235994"/>
    </source>
</evidence>
<keyword evidence="2" id="KW-1003">Cell membrane</keyword>
<feature type="domain" description="ABC transporter" evidence="5">
    <location>
        <begin position="4"/>
        <end position="234"/>
    </location>
</feature>
<keyword evidence="7" id="KW-1185">Reference proteome</keyword>
<dbReference type="AlphaFoldDB" id="A0A2N8KN48"/>
<comment type="caution">
    <text evidence="6">The sequence shown here is derived from an EMBL/GenBank/DDBJ whole genome shotgun (WGS) entry which is preliminary data.</text>
</comment>
<evidence type="ECO:0000256" key="4">
    <source>
        <dbReference type="ARBA" id="ARBA00022840"/>
    </source>
</evidence>
<dbReference type="GO" id="GO:0140359">
    <property type="term" value="F:ABC-type transporter activity"/>
    <property type="evidence" value="ECO:0007669"/>
    <property type="project" value="UniProtKB-ARBA"/>
</dbReference>
<dbReference type="Pfam" id="PF00005">
    <property type="entry name" value="ABC_tran"/>
    <property type="match status" value="1"/>
</dbReference>
<dbReference type="InterPro" id="IPR050093">
    <property type="entry name" value="ABC_SmlMolc_Importer"/>
</dbReference>
<evidence type="ECO:0000313" key="6">
    <source>
        <dbReference type="EMBL" id="PND34865.1"/>
    </source>
</evidence>
<keyword evidence="3" id="KW-0547">Nucleotide-binding</keyword>
<dbReference type="FunFam" id="3.40.50.300:FF:000042">
    <property type="entry name" value="Maltose/maltodextrin ABC transporter, ATP-binding protein"/>
    <property type="match status" value="1"/>
</dbReference>
<reference evidence="6 7" key="1">
    <citation type="submission" date="2018-01" db="EMBL/GenBank/DDBJ databases">
        <title>The draft genome of an aniline degradation strain ANB-1.</title>
        <authorList>
            <person name="Zhang L."/>
            <person name="Jiang J."/>
        </authorList>
    </citation>
    <scope>NUCLEOTIDE SEQUENCE [LARGE SCALE GENOMIC DNA]</scope>
    <source>
        <strain evidence="6 7">ANB-1</strain>
    </source>
</reference>
<dbReference type="SMART" id="SM00382">
    <property type="entry name" value="AAA"/>
    <property type="match status" value="1"/>
</dbReference>
<dbReference type="InterPro" id="IPR008995">
    <property type="entry name" value="Mo/tungstate-bd_C_term_dom"/>
</dbReference>
<dbReference type="InterPro" id="IPR017871">
    <property type="entry name" value="ABC_transporter-like_CS"/>
</dbReference>
<dbReference type="InterPro" id="IPR003593">
    <property type="entry name" value="AAA+_ATPase"/>
</dbReference>
<sequence>MPALTLERLEKRYEGHTAAAGISLSVKDGEFVSLLGPSGCGKTTVLRMVAGLIAPTSGRILVDDRDITRLPPNRRQVGLVFQSYALFPHMTVFENVAFGLRRQGIDGAGLRARVEQALASVRLSGLGERMPRQLSGGQQQRVAVARSIAPRPSILLFDEPLSNLDAVLRDEMQIELKRLQREVGITTLFVTHDQTEAMSMSDRVCVLAGGVVQQFDTPEAIYHRPATGFVAGFIGRPNRLQGRLAMDGGGPQAELPGGHRLPVERAEGLAAGDALDVVLRQEDISIQPLKNAAGAGLPGTIALRSFVGARVQYVVALRGGGEIIADTPTNGPQSGLEAGVEVWLGVRPQHVYATRRAGAEAAA</sequence>
<accession>A0A2N8KN48</accession>
<dbReference type="PROSITE" id="PS50893">
    <property type="entry name" value="ABC_TRANSPORTER_2"/>
    <property type="match status" value="1"/>
</dbReference>
<evidence type="ECO:0000256" key="3">
    <source>
        <dbReference type="ARBA" id="ARBA00022741"/>
    </source>
</evidence>
<organism evidence="6 7">
    <name type="scientific">Achromobacter pulmonis</name>
    <dbReference type="NCBI Taxonomy" id="1389932"/>
    <lineage>
        <taxon>Bacteria</taxon>
        <taxon>Pseudomonadati</taxon>
        <taxon>Pseudomonadota</taxon>
        <taxon>Betaproteobacteria</taxon>
        <taxon>Burkholderiales</taxon>
        <taxon>Alcaligenaceae</taxon>
        <taxon>Achromobacter</taxon>
    </lineage>
</organism>
<dbReference type="Gene3D" id="3.40.50.300">
    <property type="entry name" value="P-loop containing nucleotide triphosphate hydrolases"/>
    <property type="match status" value="1"/>
</dbReference>
<dbReference type="PANTHER" id="PTHR42781:SF4">
    <property type="entry name" value="SPERMIDINE_PUTRESCINE IMPORT ATP-BINDING PROTEIN POTA"/>
    <property type="match status" value="1"/>
</dbReference>
<evidence type="ECO:0000259" key="5">
    <source>
        <dbReference type="PROSITE" id="PS50893"/>
    </source>
</evidence>
<gene>
    <name evidence="6" type="ORF">C1I89_00195</name>
</gene>
<dbReference type="GO" id="GO:0043190">
    <property type="term" value="C:ATP-binding cassette (ABC) transporter complex"/>
    <property type="evidence" value="ECO:0007669"/>
    <property type="project" value="InterPro"/>
</dbReference>
<dbReference type="PANTHER" id="PTHR42781">
    <property type="entry name" value="SPERMIDINE/PUTRESCINE IMPORT ATP-BINDING PROTEIN POTA"/>
    <property type="match status" value="1"/>
</dbReference>
<dbReference type="InterPro" id="IPR003439">
    <property type="entry name" value="ABC_transporter-like_ATP-bd"/>
</dbReference>
<evidence type="ECO:0000256" key="2">
    <source>
        <dbReference type="ARBA" id="ARBA00022475"/>
    </source>
</evidence>
<dbReference type="RefSeq" id="WP_102770823.1">
    <property type="nucleotide sequence ID" value="NZ_POQS01000001.1"/>
</dbReference>
<dbReference type="SUPFAM" id="SSF52540">
    <property type="entry name" value="P-loop containing nucleoside triphosphate hydrolases"/>
    <property type="match status" value="1"/>
</dbReference>
<dbReference type="Pfam" id="PF08402">
    <property type="entry name" value="TOBE_2"/>
    <property type="match status" value="1"/>
</dbReference>
<name>A0A2N8KN48_9BURK</name>
<proteinExistence type="predicted"/>
<evidence type="ECO:0000256" key="1">
    <source>
        <dbReference type="ARBA" id="ARBA00022448"/>
    </source>
</evidence>
<dbReference type="GO" id="GO:0016887">
    <property type="term" value="F:ATP hydrolysis activity"/>
    <property type="evidence" value="ECO:0007669"/>
    <property type="project" value="InterPro"/>
</dbReference>
<dbReference type="InterPro" id="IPR027417">
    <property type="entry name" value="P-loop_NTPase"/>
</dbReference>
<dbReference type="EMBL" id="POQS01000001">
    <property type="protein sequence ID" value="PND34865.1"/>
    <property type="molecule type" value="Genomic_DNA"/>
</dbReference>
<dbReference type="Proteomes" id="UP000235994">
    <property type="component" value="Unassembled WGS sequence"/>
</dbReference>
<keyword evidence="1" id="KW-0813">Transport</keyword>